<evidence type="ECO:0000313" key="1">
    <source>
        <dbReference type="EMBL" id="AKJ94422.1"/>
    </source>
</evidence>
<dbReference type="AlphaFoldDB" id="A0A0G3G4H8"/>
<dbReference type="Proteomes" id="UP000064201">
    <property type="component" value="Chromosome"/>
</dbReference>
<gene>
    <name evidence="1" type="ORF">TVD_03115</name>
</gene>
<accession>A0A0G3G4H8</accession>
<dbReference type="STRING" id="106634.TVD_03115"/>
<dbReference type="RefSeq" id="WP_018146309.1">
    <property type="nucleotide sequence ID" value="NZ_CP011367.1"/>
</dbReference>
<dbReference type="OrthoDB" id="5785636at2"/>
<protein>
    <submittedName>
        <fullName evidence="1">Uncharacterized protein</fullName>
    </submittedName>
</protein>
<dbReference type="EMBL" id="CP011367">
    <property type="protein sequence ID" value="AKJ94422.1"/>
    <property type="molecule type" value="Genomic_DNA"/>
</dbReference>
<evidence type="ECO:0000313" key="2">
    <source>
        <dbReference type="Proteomes" id="UP000064201"/>
    </source>
</evidence>
<name>A0A0G3G4H8_9GAMM</name>
<dbReference type="KEGG" id="tvr:TVD_03115"/>
<reference evidence="1 2" key="1">
    <citation type="submission" date="2015-04" db="EMBL/GenBank/DDBJ databases">
        <title>Complete Sequence for the Genome of the Thioalkalivibrio versutus D301.</title>
        <authorList>
            <person name="Mu T."/>
            <person name="Zhou J."/>
            <person name="Xu X."/>
        </authorList>
    </citation>
    <scope>NUCLEOTIDE SEQUENCE [LARGE SCALE GENOMIC DNA]</scope>
    <source>
        <strain evidence="1 2">D301</strain>
    </source>
</reference>
<keyword evidence="2" id="KW-1185">Reference proteome</keyword>
<dbReference type="PATRIC" id="fig|106634.4.peg.636"/>
<sequence length="86" mass="9427">MPGAAVMAWLAASPWHSGLAVDYAGLEIDQPRPERAEVRLTGLRDDAVSAYEFRLELDEVEAGWVVQSVERRAICRRGLGDSGLCL</sequence>
<organism evidence="1 2">
    <name type="scientific">Thioalkalivibrio versutus</name>
    <dbReference type="NCBI Taxonomy" id="106634"/>
    <lineage>
        <taxon>Bacteria</taxon>
        <taxon>Pseudomonadati</taxon>
        <taxon>Pseudomonadota</taxon>
        <taxon>Gammaproteobacteria</taxon>
        <taxon>Chromatiales</taxon>
        <taxon>Ectothiorhodospiraceae</taxon>
        <taxon>Thioalkalivibrio</taxon>
    </lineage>
</organism>
<proteinExistence type="predicted"/>